<feature type="non-terminal residue" evidence="1">
    <location>
        <position position="69"/>
    </location>
</feature>
<organism evidence="1">
    <name type="scientific">Arion vulgaris</name>
    <dbReference type="NCBI Taxonomy" id="1028688"/>
    <lineage>
        <taxon>Eukaryota</taxon>
        <taxon>Metazoa</taxon>
        <taxon>Spiralia</taxon>
        <taxon>Lophotrochozoa</taxon>
        <taxon>Mollusca</taxon>
        <taxon>Gastropoda</taxon>
        <taxon>Heterobranchia</taxon>
        <taxon>Euthyneura</taxon>
        <taxon>Panpulmonata</taxon>
        <taxon>Eupulmonata</taxon>
        <taxon>Stylommatophora</taxon>
        <taxon>Helicina</taxon>
        <taxon>Arionoidea</taxon>
        <taxon>Arionidae</taxon>
        <taxon>Arion</taxon>
    </lineage>
</organism>
<proteinExistence type="predicted"/>
<dbReference type="AlphaFoldDB" id="A0A0B7AT39"/>
<protein>
    <submittedName>
        <fullName evidence="1">Uncharacterized protein</fullName>
    </submittedName>
</protein>
<sequence length="69" mass="8168">QTEMDTTTVYRDNTEITKCHSWSRHAVSGLWTDVEIKKRIRLIFFDSINSILTRVICLGWKMCQANKYD</sequence>
<accession>A0A0B7AT39</accession>
<gene>
    <name evidence="1" type="primary">ORF139013</name>
</gene>
<feature type="non-terminal residue" evidence="1">
    <location>
        <position position="1"/>
    </location>
</feature>
<reference evidence="1" key="1">
    <citation type="submission" date="2014-12" db="EMBL/GenBank/DDBJ databases">
        <title>Insight into the proteome of Arion vulgaris.</title>
        <authorList>
            <person name="Aradska J."/>
            <person name="Bulat T."/>
            <person name="Smidak R."/>
            <person name="Sarate P."/>
            <person name="Gangsoo J."/>
            <person name="Sialana F."/>
            <person name="Bilban M."/>
            <person name="Lubec G."/>
        </authorList>
    </citation>
    <scope>NUCLEOTIDE SEQUENCE</scope>
    <source>
        <tissue evidence="1">Skin</tissue>
    </source>
</reference>
<evidence type="ECO:0000313" key="1">
    <source>
        <dbReference type="EMBL" id="CEK83787.1"/>
    </source>
</evidence>
<dbReference type="EMBL" id="HACG01036922">
    <property type="protein sequence ID" value="CEK83787.1"/>
    <property type="molecule type" value="Transcribed_RNA"/>
</dbReference>
<name>A0A0B7AT39_9EUPU</name>